<evidence type="ECO:0000313" key="3">
    <source>
        <dbReference type="Proteomes" id="UP001497482"/>
    </source>
</evidence>
<feature type="region of interest" description="Disordered" evidence="1">
    <location>
        <begin position="1"/>
        <end position="91"/>
    </location>
</feature>
<feature type="compositionally biased region" description="Basic and acidic residues" evidence="1">
    <location>
        <begin position="55"/>
        <end position="83"/>
    </location>
</feature>
<evidence type="ECO:0000313" key="2">
    <source>
        <dbReference type="EMBL" id="CAL1614688.1"/>
    </source>
</evidence>
<organism evidence="2 3">
    <name type="scientific">Knipowitschia caucasica</name>
    <name type="common">Caucasian dwarf goby</name>
    <name type="synonym">Pomatoschistus caucasicus</name>
    <dbReference type="NCBI Taxonomy" id="637954"/>
    <lineage>
        <taxon>Eukaryota</taxon>
        <taxon>Metazoa</taxon>
        <taxon>Chordata</taxon>
        <taxon>Craniata</taxon>
        <taxon>Vertebrata</taxon>
        <taxon>Euteleostomi</taxon>
        <taxon>Actinopterygii</taxon>
        <taxon>Neopterygii</taxon>
        <taxon>Teleostei</taxon>
        <taxon>Neoteleostei</taxon>
        <taxon>Acanthomorphata</taxon>
        <taxon>Gobiaria</taxon>
        <taxon>Gobiiformes</taxon>
        <taxon>Gobioidei</taxon>
        <taxon>Gobiidae</taxon>
        <taxon>Gobiinae</taxon>
        <taxon>Knipowitschia</taxon>
    </lineage>
</organism>
<sequence>MGEPASREARERGPRREYRKRGTRGRHEQSDHEREARAEGTQMRRDAARGPGQGTEREAGVERTHREAEPSAAREPDEQRGHSSEPPLHPR</sequence>
<feature type="compositionally biased region" description="Basic and acidic residues" evidence="1">
    <location>
        <begin position="25"/>
        <end position="48"/>
    </location>
</feature>
<feature type="compositionally biased region" description="Basic and acidic residues" evidence="1">
    <location>
        <begin position="1"/>
        <end position="16"/>
    </location>
</feature>
<dbReference type="AlphaFoldDB" id="A0AAV2MMQ8"/>
<gene>
    <name evidence="2" type="ORF">KC01_LOCUS40724</name>
</gene>
<reference evidence="2 3" key="1">
    <citation type="submission" date="2024-04" db="EMBL/GenBank/DDBJ databases">
        <authorList>
            <person name="Waldvogel A.-M."/>
            <person name="Schoenle A."/>
        </authorList>
    </citation>
    <scope>NUCLEOTIDE SEQUENCE [LARGE SCALE GENOMIC DNA]</scope>
</reference>
<proteinExistence type="predicted"/>
<protein>
    <submittedName>
        <fullName evidence="2">Uncharacterized protein</fullName>
    </submittedName>
</protein>
<accession>A0AAV2MMQ8</accession>
<dbReference type="EMBL" id="OZ035831">
    <property type="protein sequence ID" value="CAL1614688.1"/>
    <property type="molecule type" value="Genomic_DNA"/>
</dbReference>
<keyword evidence="3" id="KW-1185">Reference proteome</keyword>
<evidence type="ECO:0000256" key="1">
    <source>
        <dbReference type="SAM" id="MobiDB-lite"/>
    </source>
</evidence>
<dbReference type="Proteomes" id="UP001497482">
    <property type="component" value="Chromosome 9"/>
</dbReference>
<name>A0AAV2MMQ8_KNICA</name>